<dbReference type="GeneID" id="92094298"/>
<dbReference type="InterPro" id="IPR050091">
    <property type="entry name" value="PKS_NRPS_Biosynth_Enz"/>
</dbReference>
<evidence type="ECO:0000259" key="4">
    <source>
        <dbReference type="Pfam" id="PF00698"/>
    </source>
</evidence>
<dbReference type="Pfam" id="PF22621">
    <property type="entry name" value="CurL-like_PKS_C"/>
    <property type="match status" value="1"/>
</dbReference>
<evidence type="ECO:0000313" key="5">
    <source>
        <dbReference type="EMBL" id="KAK8054759.1"/>
    </source>
</evidence>
<evidence type="ECO:0000256" key="3">
    <source>
        <dbReference type="SAM" id="MobiDB-lite"/>
    </source>
</evidence>
<proteinExistence type="predicted"/>
<organism evidence="5 6">
    <name type="scientific">Apiospora phragmitis</name>
    <dbReference type="NCBI Taxonomy" id="2905665"/>
    <lineage>
        <taxon>Eukaryota</taxon>
        <taxon>Fungi</taxon>
        <taxon>Dikarya</taxon>
        <taxon>Ascomycota</taxon>
        <taxon>Pezizomycotina</taxon>
        <taxon>Sordariomycetes</taxon>
        <taxon>Xylariomycetidae</taxon>
        <taxon>Amphisphaeriales</taxon>
        <taxon>Apiosporaceae</taxon>
        <taxon>Apiospora</taxon>
    </lineage>
</organism>
<dbReference type="PANTHER" id="PTHR43775:SF21">
    <property type="entry name" value="NON-REDUCING POLYKETIDE SYNTHASE AUSA-RELATED"/>
    <property type="match status" value="1"/>
</dbReference>
<sequence length="205" mass="22335">MADYLSRPTPKLDLGDVAFTLSQRRKHHRFRWSTVAEDLAGLVGQLRGLSVQQHIAPRPKVKKKVILAFSGQSGTKIGLNPSTLRDNPRFSYHLTSCNRILLDMGCPDIMSALHQPEPISDISVLQCGLVAVQYACARCWIEGGLDVVGVFGHSSGELAALAVSGVLSPRGYVAICLQTGGAHQEQVWRREGRDGGDPRKPRNGQ</sequence>
<reference evidence="5 6" key="1">
    <citation type="submission" date="2023-01" db="EMBL/GenBank/DDBJ databases">
        <title>Analysis of 21 Apiospora genomes using comparative genomics revels a genus with tremendous synthesis potential of carbohydrate active enzymes and secondary metabolites.</title>
        <authorList>
            <person name="Sorensen T."/>
        </authorList>
    </citation>
    <scope>NUCLEOTIDE SEQUENCE [LARGE SCALE GENOMIC DNA]</scope>
    <source>
        <strain evidence="5 6">CBS 135458</strain>
    </source>
</reference>
<dbReference type="RefSeq" id="XP_066713405.1">
    <property type="nucleotide sequence ID" value="XM_066861235.1"/>
</dbReference>
<protein>
    <submittedName>
        <fullName evidence="5">Polyketide synthase</fullName>
    </submittedName>
</protein>
<comment type="caution">
    <text evidence="5">The sequence shown here is derived from an EMBL/GenBank/DDBJ whole genome shotgun (WGS) entry which is preliminary data.</text>
</comment>
<dbReference type="InterPro" id="IPR014043">
    <property type="entry name" value="Acyl_transferase_dom"/>
</dbReference>
<dbReference type="Pfam" id="PF00698">
    <property type="entry name" value="Acyl_transf_1"/>
    <property type="match status" value="1"/>
</dbReference>
<dbReference type="Gene3D" id="3.40.366.10">
    <property type="entry name" value="Malonyl-Coenzyme A Acyl Carrier Protein, domain 2"/>
    <property type="match status" value="1"/>
</dbReference>
<feature type="region of interest" description="Disordered" evidence="3">
    <location>
        <begin position="186"/>
        <end position="205"/>
    </location>
</feature>
<keyword evidence="2" id="KW-0597">Phosphoprotein</keyword>
<name>A0ABR1U789_9PEZI</name>
<dbReference type="Gene3D" id="3.30.70.3290">
    <property type="match status" value="1"/>
</dbReference>
<dbReference type="Proteomes" id="UP001480595">
    <property type="component" value="Unassembled WGS sequence"/>
</dbReference>
<dbReference type="EMBL" id="JAQQWL010000010">
    <property type="protein sequence ID" value="KAK8054759.1"/>
    <property type="molecule type" value="Genomic_DNA"/>
</dbReference>
<dbReference type="InterPro" id="IPR016035">
    <property type="entry name" value="Acyl_Trfase/lysoPLipase"/>
</dbReference>
<gene>
    <name evidence="5" type="ORF">PG994_009826</name>
</gene>
<evidence type="ECO:0000256" key="1">
    <source>
        <dbReference type="ARBA" id="ARBA00022450"/>
    </source>
</evidence>
<dbReference type="PANTHER" id="PTHR43775">
    <property type="entry name" value="FATTY ACID SYNTHASE"/>
    <property type="match status" value="1"/>
</dbReference>
<keyword evidence="6" id="KW-1185">Reference proteome</keyword>
<evidence type="ECO:0000313" key="6">
    <source>
        <dbReference type="Proteomes" id="UP001480595"/>
    </source>
</evidence>
<dbReference type="InterPro" id="IPR001227">
    <property type="entry name" value="Ac_transferase_dom_sf"/>
</dbReference>
<keyword evidence="1" id="KW-0596">Phosphopantetheine</keyword>
<accession>A0ABR1U789</accession>
<dbReference type="SUPFAM" id="SSF52151">
    <property type="entry name" value="FabD/lysophospholipase-like"/>
    <property type="match status" value="1"/>
</dbReference>
<feature type="domain" description="Malonyl-CoA:ACP transacylase (MAT)" evidence="4">
    <location>
        <begin position="69"/>
        <end position="170"/>
    </location>
</feature>
<evidence type="ECO:0000256" key="2">
    <source>
        <dbReference type="ARBA" id="ARBA00022553"/>
    </source>
</evidence>